<dbReference type="InterPro" id="IPR002885">
    <property type="entry name" value="PPR_rpt"/>
</dbReference>
<organism evidence="3 4">
    <name type="scientific">Escallonia herrerae</name>
    <dbReference type="NCBI Taxonomy" id="1293975"/>
    <lineage>
        <taxon>Eukaryota</taxon>
        <taxon>Viridiplantae</taxon>
        <taxon>Streptophyta</taxon>
        <taxon>Embryophyta</taxon>
        <taxon>Tracheophyta</taxon>
        <taxon>Spermatophyta</taxon>
        <taxon>Magnoliopsida</taxon>
        <taxon>eudicotyledons</taxon>
        <taxon>Gunneridae</taxon>
        <taxon>Pentapetalae</taxon>
        <taxon>asterids</taxon>
        <taxon>campanulids</taxon>
        <taxon>Escalloniales</taxon>
        <taxon>Escalloniaceae</taxon>
        <taxon>Escallonia</taxon>
    </lineage>
</organism>
<evidence type="ECO:0008006" key="5">
    <source>
        <dbReference type="Google" id="ProtNLM"/>
    </source>
</evidence>
<dbReference type="GO" id="GO:0009451">
    <property type="term" value="P:RNA modification"/>
    <property type="evidence" value="ECO:0007669"/>
    <property type="project" value="InterPro"/>
</dbReference>
<dbReference type="NCBIfam" id="TIGR00756">
    <property type="entry name" value="PPR"/>
    <property type="match status" value="2"/>
</dbReference>
<comment type="caution">
    <text evidence="3">The sequence shown here is derived from an EMBL/GenBank/DDBJ whole genome shotgun (WGS) entry which is preliminary data.</text>
</comment>
<name>A0AA89B1F7_9ASTE</name>
<dbReference type="GO" id="GO:0003723">
    <property type="term" value="F:RNA binding"/>
    <property type="evidence" value="ECO:0007669"/>
    <property type="project" value="InterPro"/>
</dbReference>
<sequence>MKSCPKQALSITKQAFASLLSIHSPHPNQLKQIHGLLLTTGISIKNSLITQLLTSLTVLGDMPYARQLFDEMHKPRAYQWNTLIKGYAKNEMPTEAAAVYWQMHALNVRPDPFTYPFVVKACAELSDSRVGVAVHVHVLKHGLEFVSMVRTELMVMYVKFGDVDSSDYLFDSMVEKDLVAWNALIAAYAQNGLAVNAVRLFGDMSDSGVRPDAVTVVSTSQCDMAMEINIYLAINGSVKERIRCCFVLDSATSMSPRRPHFPELHRLSIMDHTEAQDIRRNASKNIVKAN</sequence>
<evidence type="ECO:0000313" key="3">
    <source>
        <dbReference type="EMBL" id="KAK3023805.1"/>
    </source>
</evidence>
<dbReference type="Proteomes" id="UP001188597">
    <property type="component" value="Unassembled WGS sequence"/>
</dbReference>
<evidence type="ECO:0000256" key="2">
    <source>
        <dbReference type="PROSITE-ProRule" id="PRU00708"/>
    </source>
</evidence>
<dbReference type="Gene3D" id="1.25.40.10">
    <property type="entry name" value="Tetratricopeptide repeat domain"/>
    <property type="match status" value="2"/>
</dbReference>
<evidence type="ECO:0000313" key="4">
    <source>
        <dbReference type="Proteomes" id="UP001188597"/>
    </source>
</evidence>
<keyword evidence="4" id="KW-1185">Reference proteome</keyword>
<dbReference type="FunFam" id="1.25.40.10:FF:000344">
    <property type="entry name" value="Pentatricopeptide repeat-containing protein"/>
    <property type="match status" value="1"/>
</dbReference>
<dbReference type="Pfam" id="PF13041">
    <property type="entry name" value="PPR_2"/>
    <property type="match status" value="2"/>
</dbReference>
<gene>
    <name evidence="3" type="ORF">RJ639_043471</name>
</gene>
<evidence type="ECO:0000256" key="1">
    <source>
        <dbReference type="ARBA" id="ARBA00022737"/>
    </source>
</evidence>
<dbReference type="PROSITE" id="PS51375">
    <property type="entry name" value="PPR"/>
    <property type="match status" value="2"/>
</dbReference>
<dbReference type="PANTHER" id="PTHR47926">
    <property type="entry name" value="PENTATRICOPEPTIDE REPEAT-CONTAINING PROTEIN"/>
    <property type="match status" value="1"/>
</dbReference>
<dbReference type="InterPro" id="IPR011990">
    <property type="entry name" value="TPR-like_helical_dom_sf"/>
</dbReference>
<dbReference type="AlphaFoldDB" id="A0AA89B1F7"/>
<accession>A0AA89B1F7</accession>
<protein>
    <recommendedName>
        <fullName evidence="5">Pentatricopeptide repeat-containing protein</fullName>
    </recommendedName>
</protein>
<dbReference type="InterPro" id="IPR046960">
    <property type="entry name" value="PPR_At4g14850-like_plant"/>
</dbReference>
<feature type="repeat" description="PPR" evidence="2">
    <location>
        <begin position="76"/>
        <end position="110"/>
    </location>
</feature>
<proteinExistence type="predicted"/>
<keyword evidence="1" id="KW-0677">Repeat</keyword>
<feature type="repeat" description="PPR" evidence="2">
    <location>
        <begin position="177"/>
        <end position="211"/>
    </location>
</feature>
<reference evidence="3" key="1">
    <citation type="submission" date="2022-12" db="EMBL/GenBank/DDBJ databases">
        <title>Draft genome assemblies for two species of Escallonia (Escalloniales).</title>
        <authorList>
            <person name="Chanderbali A."/>
            <person name="Dervinis C."/>
            <person name="Anghel I."/>
            <person name="Soltis D."/>
            <person name="Soltis P."/>
            <person name="Zapata F."/>
        </authorList>
    </citation>
    <scope>NUCLEOTIDE SEQUENCE</scope>
    <source>
        <strain evidence="3">UCBG64.0493</strain>
        <tissue evidence="3">Leaf</tissue>
    </source>
</reference>
<dbReference type="EMBL" id="JAVXUP010000635">
    <property type="protein sequence ID" value="KAK3023805.1"/>
    <property type="molecule type" value="Genomic_DNA"/>
</dbReference>